<evidence type="ECO:0000313" key="7">
    <source>
        <dbReference type="EMBL" id="SEM38370.1"/>
    </source>
</evidence>
<feature type="domain" description="FAD-binding" evidence="6">
    <location>
        <begin position="5"/>
        <end position="354"/>
    </location>
</feature>
<proteinExistence type="predicted"/>
<sequence>MATLPILIAGAGIGGLTAAIALARRGIPVAIAEKRTRFDEAGAGIQVSPNAGRVLESLDLGLALRRAAIRPEALAIGHWGGGKPLLAMPFAPPVEGATPSRSLKRADLHQLLLDSARTLPNIRWIIGRGLVDAHETEEGVSVTLGSESGGTETVEAMALIGADGLWSRARALVGDAGEPGFTGWEAWRSLIPAEGLPDALRRPAVALHLGPARHAVHYPVSGGKEINLVLIRAAREARPGWSREGDASQLTEIARTAGPGLRDLIERAPNWRIWSLYDRAPARMSKGRIALLGDAAHPILPFLAQGAALAIEDAAVLAHELAMRLAREGSAAVPAALAAYAEARTERATRVQQASRKNGEAYHLGRPWSFARDFAMRRMGPDGMRKRHAWIYDWRTPS</sequence>
<gene>
    <name evidence="7" type="ORF">SAMN04515666_110224</name>
</gene>
<dbReference type="GO" id="GO:0004497">
    <property type="term" value="F:monooxygenase activity"/>
    <property type="evidence" value="ECO:0007669"/>
    <property type="project" value="UniProtKB-KW"/>
</dbReference>
<dbReference type="PANTHER" id="PTHR13789">
    <property type="entry name" value="MONOOXYGENASE"/>
    <property type="match status" value="1"/>
</dbReference>
<evidence type="ECO:0000259" key="6">
    <source>
        <dbReference type="Pfam" id="PF01494"/>
    </source>
</evidence>
<dbReference type="RefSeq" id="WP_091841297.1">
    <property type="nucleotide sequence ID" value="NZ_FOAN01000010.1"/>
</dbReference>
<dbReference type="AlphaFoldDB" id="A0A1H7XX09"/>
<evidence type="ECO:0000256" key="2">
    <source>
        <dbReference type="ARBA" id="ARBA00022630"/>
    </source>
</evidence>
<reference evidence="8" key="1">
    <citation type="submission" date="2016-10" db="EMBL/GenBank/DDBJ databases">
        <authorList>
            <person name="Varghese N."/>
            <person name="Submissions S."/>
        </authorList>
    </citation>
    <scope>NUCLEOTIDE SEQUENCE [LARGE SCALE GENOMIC DNA]</scope>
    <source>
        <strain evidence="8">LMG 26383,CCUG 61248,R- 45681</strain>
    </source>
</reference>
<dbReference type="Proteomes" id="UP000199664">
    <property type="component" value="Unassembled WGS sequence"/>
</dbReference>
<evidence type="ECO:0000256" key="1">
    <source>
        <dbReference type="ARBA" id="ARBA00001974"/>
    </source>
</evidence>
<keyword evidence="5" id="KW-0503">Monooxygenase</keyword>
<dbReference type="Gene3D" id="3.50.50.60">
    <property type="entry name" value="FAD/NAD(P)-binding domain"/>
    <property type="match status" value="1"/>
</dbReference>
<keyword evidence="2" id="KW-0285">Flavoprotein</keyword>
<dbReference type="GO" id="GO:0071949">
    <property type="term" value="F:FAD binding"/>
    <property type="evidence" value="ECO:0007669"/>
    <property type="project" value="InterPro"/>
</dbReference>
<keyword evidence="8" id="KW-1185">Reference proteome</keyword>
<evidence type="ECO:0000256" key="4">
    <source>
        <dbReference type="ARBA" id="ARBA00023002"/>
    </source>
</evidence>
<organism evidence="7 8">
    <name type="scientific">Bosea lupini</name>
    <dbReference type="NCBI Taxonomy" id="1036779"/>
    <lineage>
        <taxon>Bacteria</taxon>
        <taxon>Pseudomonadati</taxon>
        <taxon>Pseudomonadota</taxon>
        <taxon>Alphaproteobacteria</taxon>
        <taxon>Hyphomicrobiales</taxon>
        <taxon>Boseaceae</taxon>
        <taxon>Bosea</taxon>
    </lineage>
</organism>
<name>A0A1H7XX09_9HYPH</name>
<evidence type="ECO:0000313" key="8">
    <source>
        <dbReference type="Proteomes" id="UP000199664"/>
    </source>
</evidence>
<dbReference type="SUPFAM" id="SSF54373">
    <property type="entry name" value="FAD-linked reductases, C-terminal domain"/>
    <property type="match status" value="1"/>
</dbReference>
<dbReference type="OrthoDB" id="4230779at2"/>
<dbReference type="EMBL" id="FOAN01000010">
    <property type="protein sequence ID" value="SEM38370.1"/>
    <property type="molecule type" value="Genomic_DNA"/>
</dbReference>
<protein>
    <submittedName>
        <fullName evidence="7">Salicylate hydroxylase</fullName>
    </submittedName>
</protein>
<keyword evidence="3" id="KW-0274">FAD</keyword>
<comment type="cofactor">
    <cofactor evidence="1">
        <name>FAD</name>
        <dbReference type="ChEBI" id="CHEBI:57692"/>
    </cofactor>
</comment>
<dbReference type="InterPro" id="IPR036188">
    <property type="entry name" value="FAD/NAD-bd_sf"/>
</dbReference>
<dbReference type="PRINTS" id="PR00420">
    <property type="entry name" value="RNGMNOXGNASE"/>
</dbReference>
<accession>A0A1H7XX09</accession>
<dbReference type="InterPro" id="IPR050493">
    <property type="entry name" value="FAD-dep_Monooxygenase_BioMet"/>
</dbReference>
<dbReference type="PANTHER" id="PTHR13789:SF318">
    <property type="entry name" value="GERANYLGERANYL DIPHOSPHATE REDUCTASE"/>
    <property type="match status" value="1"/>
</dbReference>
<dbReference type="SUPFAM" id="SSF51905">
    <property type="entry name" value="FAD/NAD(P)-binding domain"/>
    <property type="match status" value="1"/>
</dbReference>
<dbReference type="InterPro" id="IPR002938">
    <property type="entry name" value="FAD-bd"/>
</dbReference>
<dbReference type="STRING" id="1036779.SAMN04515666_110224"/>
<evidence type="ECO:0000256" key="5">
    <source>
        <dbReference type="ARBA" id="ARBA00023033"/>
    </source>
</evidence>
<evidence type="ECO:0000256" key="3">
    <source>
        <dbReference type="ARBA" id="ARBA00022827"/>
    </source>
</evidence>
<keyword evidence="4" id="KW-0560">Oxidoreductase</keyword>
<dbReference type="Pfam" id="PF01494">
    <property type="entry name" value="FAD_binding_3"/>
    <property type="match status" value="1"/>
</dbReference>